<evidence type="ECO:0000256" key="2">
    <source>
        <dbReference type="ARBA" id="ARBA00022840"/>
    </source>
</evidence>
<dbReference type="InterPro" id="IPR057495">
    <property type="entry name" value="AAA_lid_BCS1"/>
</dbReference>
<reference evidence="7" key="1">
    <citation type="submission" date="2017-01" db="EMBL/GenBank/DDBJ databases">
        <title>Comparative genomics of anhydrobiosis in the tardigrade Hypsibius dujardini.</title>
        <authorList>
            <person name="Yoshida Y."/>
            <person name="Koutsovoulos G."/>
            <person name="Laetsch D."/>
            <person name="Stevens L."/>
            <person name="Kumar S."/>
            <person name="Horikawa D."/>
            <person name="Ishino K."/>
            <person name="Komine S."/>
            <person name="Tomita M."/>
            <person name="Blaxter M."/>
            <person name="Arakawa K."/>
        </authorList>
    </citation>
    <scope>NUCLEOTIDE SEQUENCE [LARGE SCALE GENOMIC DNA]</scope>
    <source>
        <strain evidence="7">Z151</strain>
    </source>
</reference>
<evidence type="ECO:0000256" key="1">
    <source>
        <dbReference type="ARBA" id="ARBA00022741"/>
    </source>
</evidence>
<dbReference type="AlphaFoldDB" id="A0A1W0X948"/>
<dbReference type="OrthoDB" id="10251412at2759"/>
<dbReference type="InterPro" id="IPR003959">
    <property type="entry name" value="ATPase_AAA_core"/>
</dbReference>
<dbReference type="GO" id="GO:0016887">
    <property type="term" value="F:ATP hydrolysis activity"/>
    <property type="evidence" value="ECO:0007669"/>
    <property type="project" value="InterPro"/>
</dbReference>
<gene>
    <name evidence="6" type="ORF">BV898_02009</name>
</gene>
<keyword evidence="7" id="KW-1185">Reference proteome</keyword>
<organism evidence="6 7">
    <name type="scientific">Hypsibius exemplaris</name>
    <name type="common">Freshwater tardigrade</name>
    <dbReference type="NCBI Taxonomy" id="2072580"/>
    <lineage>
        <taxon>Eukaryota</taxon>
        <taxon>Metazoa</taxon>
        <taxon>Ecdysozoa</taxon>
        <taxon>Tardigrada</taxon>
        <taxon>Eutardigrada</taxon>
        <taxon>Parachela</taxon>
        <taxon>Hypsibioidea</taxon>
        <taxon>Hypsibiidae</taxon>
        <taxon>Hypsibius</taxon>
    </lineage>
</organism>
<feature type="domain" description="Mitochondrial chaperone BCS1-like ATPase lid" evidence="5">
    <location>
        <begin position="83"/>
        <end position="138"/>
    </location>
</feature>
<dbReference type="EMBL" id="MTYJ01000008">
    <property type="protein sequence ID" value="OQV24055.1"/>
    <property type="molecule type" value="Genomic_DNA"/>
</dbReference>
<keyword evidence="1 3" id="KW-0547">Nucleotide-binding</keyword>
<evidence type="ECO:0000313" key="6">
    <source>
        <dbReference type="EMBL" id="OQV24055.1"/>
    </source>
</evidence>
<accession>A0A1W0X948</accession>
<dbReference type="Pfam" id="PF25426">
    <property type="entry name" value="AAA_lid_BCS1"/>
    <property type="match status" value="1"/>
</dbReference>
<evidence type="ECO:0000256" key="3">
    <source>
        <dbReference type="RuleBase" id="RU003651"/>
    </source>
</evidence>
<dbReference type="PROSITE" id="PS00674">
    <property type="entry name" value="AAA"/>
    <property type="match status" value="1"/>
</dbReference>
<sequence>MTISHPEVSWAMNRRPLPRPRSTAFEGMNRLTFSGLLNALDGVASSEGRILFMTTNYVDRLDPALIRPGRVDKRQYIGYADESQVERMFRRFRRNAEDDEVKLFVREVFDRPERPDISLAQLQGLFLRYKNNPAAIFSDLSMLYDEE</sequence>
<dbReference type="Proteomes" id="UP000192578">
    <property type="component" value="Unassembled WGS sequence"/>
</dbReference>
<feature type="domain" description="ATPase AAA-type core" evidence="4">
    <location>
        <begin position="27"/>
        <end position="79"/>
    </location>
</feature>
<evidence type="ECO:0000259" key="5">
    <source>
        <dbReference type="Pfam" id="PF25426"/>
    </source>
</evidence>
<evidence type="ECO:0000313" key="7">
    <source>
        <dbReference type="Proteomes" id="UP000192578"/>
    </source>
</evidence>
<dbReference type="SUPFAM" id="SSF52540">
    <property type="entry name" value="P-loop containing nucleoside triphosphate hydrolases"/>
    <property type="match status" value="1"/>
</dbReference>
<evidence type="ECO:0000259" key="4">
    <source>
        <dbReference type="Pfam" id="PF00004"/>
    </source>
</evidence>
<dbReference type="PANTHER" id="PTHR23070">
    <property type="entry name" value="BCS1 AAA-TYPE ATPASE"/>
    <property type="match status" value="1"/>
</dbReference>
<proteinExistence type="inferred from homology"/>
<dbReference type="InterPro" id="IPR027417">
    <property type="entry name" value="P-loop_NTPase"/>
</dbReference>
<dbReference type="InterPro" id="IPR003960">
    <property type="entry name" value="ATPase_AAA_CS"/>
</dbReference>
<keyword evidence="2 3" id="KW-0067">ATP-binding</keyword>
<protein>
    <submittedName>
        <fullName evidence="6">Mitochondrial chaperone BCS1</fullName>
    </submittedName>
</protein>
<comment type="caution">
    <text evidence="6">The sequence shown here is derived from an EMBL/GenBank/DDBJ whole genome shotgun (WGS) entry which is preliminary data.</text>
</comment>
<dbReference type="Gene3D" id="3.40.50.300">
    <property type="entry name" value="P-loop containing nucleotide triphosphate hydrolases"/>
    <property type="match status" value="1"/>
</dbReference>
<dbReference type="InterPro" id="IPR050747">
    <property type="entry name" value="Mitochondrial_chaperone_BCS1"/>
</dbReference>
<dbReference type="Pfam" id="PF00004">
    <property type="entry name" value="AAA"/>
    <property type="match status" value="1"/>
</dbReference>
<dbReference type="GO" id="GO:0005524">
    <property type="term" value="F:ATP binding"/>
    <property type="evidence" value="ECO:0007669"/>
    <property type="project" value="UniProtKB-KW"/>
</dbReference>
<comment type="similarity">
    <text evidence="3">Belongs to the AAA ATPase family.</text>
</comment>
<name>A0A1W0X948_HYPEX</name>